<dbReference type="InterPro" id="IPR011964">
    <property type="entry name" value="YVTN_b-propeller_repeat"/>
</dbReference>
<dbReference type="PANTHER" id="PTHR47197">
    <property type="entry name" value="PROTEIN NIRF"/>
    <property type="match status" value="1"/>
</dbReference>
<dbReference type="RefSeq" id="WP_105196440.1">
    <property type="nucleotide sequence ID" value="NZ_OLKH01000103.1"/>
</dbReference>
<dbReference type="PANTHER" id="PTHR47197:SF3">
    <property type="entry name" value="DIHYDRO-HEME D1 DEHYDROGENASE"/>
    <property type="match status" value="1"/>
</dbReference>
<reference evidence="3 4" key="1">
    <citation type="submission" date="2018-02" db="EMBL/GenBank/DDBJ databases">
        <authorList>
            <person name="Cohen D.B."/>
            <person name="Kent A.D."/>
        </authorList>
    </citation>
    <scope>NUCLEOTIDE SEQUENCE [LARGE SCALE GENOMIC DNA]</scope>
    <source>
        <strain evidence="3">CIP109753</strain>
    </source>
</reference>
<dbReference type="InterPro" id="IPR048433">
    <property type="entry name" value="YNCE-like_beta-prop"/>
</dbReference>
<accession>A0A2N9PBV6</accession>
<dbReference type="Proteomes" id="UP000238180">
    <property type="component" value="Unassembled WGS sequence"/>
</dbReference>
<dbReference type="EMBL" id="OLKH01000103">
    <property type="protein sequence ID" value="SPE77842.1"/>
    <property type="molecule type" value="Genomic_DNA"/>
</dbReference>
<organism evidence="3 4">
    <name type="scientific">Flavobacterium columnare</name>
    <dbReference type="NCBI Taxonomy" id="996"/>
    <lineage>
        <taxon>Bacteria</taxon>
        <taxon>Pseudomonadati</taxon>
        <taxon>Bacteroidota</taxon>
        <taxon>Flavobacteriia</taxon>
        <taxon>Flavobacteriales</taxon>
        <taxon>Flavobacteriaceae</taxon>
        <taxon>Flavobacterium</taxon>
    </lineage>
</organism>
<dbReference type="PROSITE" id="PS51257">
    <property type="entry name" value="PROKAR_LIPOPROTEIN"/>
    <property type="match status" value="1"/>
</dbReference>
<dbReference type="AlphaFoldDB" id="A0A2N9PBV6"/>
<proteinExistence type="predicted"/>
<name>A0A2N9PBV6_9FLAO</name>
<dbReference type="Pfam" id="PF21783">
    <property type="entry name" value="YNCE"/>
    <property type="match status" value="1"/>
</dbReference>
<dbReference type="InterPro" id="IPR051200">
    <property type="entry name" value="Host-pathogen_enzymatic-act"/>
</dbReference>
<dbReference type="Gene3D" id="2.130.10.10">
    <property type="entry name" value="YVTN repeat-like/Quinoprotein amine dehydrogenase"/>
    <property type="match status" value="2"/>
</dbReference>
<evidence type="ECO:0000256" key="1">
    <source>
        <dbReference type="ARBA" id="ARBA00022729"/>
    </source>
</evidence>
<dbReference type="InterPro" id="IPR015943">
    <property type="entry name" value="WD40/YVTN_repeat-like_dom_sf"/>
</dbReference>
<dbReference type="SUPFAM" id="SSF51004">
    <property type="entry name" value="C-terminal (heme d1) domain of cytochrome cd1-nitrite reductase"/>
    <property type="match status" value="1"/>
</dbReference>
<evidence type="ECO:0000259" key="2">
    <source>
        <dbReference type="Pfam" id="PF21783"/>
    </source>
</evidence>
<feature type="domain" description="YNCE-like beta-propeller" evidence="2">
    <location>
        <begin position="36"/>
        <end position="238"/>
    </location>
</feature>
<gene>
    <name evidence="3" type="ORF">FLACOL_01852</name>
</gene>
<dbReference type="NCBIfam" id="TIGR02276">
    <property type="entry name" value="beta_rpt_yvtn"/>
    <property type="match status" value="1"/>
</dbReference>
<protein>
    <recommendedName>
        <fullName evidence="2">YNCE-like beta-propeller domain-containing protein</fullName>
    </recommendedName>
</protein>
<evidence type="ECO:0000313" key="3">
    <source>
        <dbReference type="EMBL" id="SPE77842.1"/>
    </source>
</evidence>
<evidence type="ECO:0000313" key="4">
    <source>
        <dbReference type="Proteomes" id="UP000238180"/>
    </source>
</evidence>
<dbReference type="InterPro" id="IPR011048">
    <property type="entry name" value="Haem_d1_sf"/>
</dbReference>
<sequence>MKNKFLNLTLKAFLSSFFILSCEKSNDDNNQNNLYEETVAVANRNSSSISFFDANTNVVTSTLKITNSEPMYLVFVPSKDKLYVGDRKNKQVHIINPSTKKLESSINVGNGVFHMWADELGKQLWVNNDIDNTISVIDLATSSVIKTINLDMKPHDVFLTKDGTKAYVSIINSDSTMPDKIYMYSISNYEKLKEVNVGKDPHLFHLPNNNKLIVPCQSGEVYNIDSEKLQIISQKSYPGAHGLYPSPNLDNIFVTNIMGGQIYSIKTTDLTENYAPIATNKPVPHNLVLNKEGSKVFATHSGPNGTTVSAYKVNQNKLVYEQDITVENNPFGLTYYKRNIK</sequence>
<keyword evidence="1" id="KW-0732">Signal</keyword>